<dbReference type="InterPro" id="IPR049383">
    <property type="entry name" value="UbiD-like_N"/>
</dbReference>
<dbReference type="Gene3D" id="3.40.1670.10">
    <property type="entry name" value="UbiD C-terminal domain-like"/>
    <property type="match status" value="1"/>
</dbReference>
<dbReference type="RefSeq" id="WP_277445398.1">
    <property type="nucleotide sequence ID" value="NZ_JAKOAV010000048.1"/>
</dbReference>
<proteinExistence type="predicted"/>
<dbReference type="Pfam" id="PF01977">
    <property type="entry name" value="UbiD"/>
    <property type="match status" value="1"/>
</dbReference>
<dbReference type="PANTHER" id="PTHR30108">
    <property type="entry name" value="3-OCTAPRENYL-4-HYDROXYBENZOATE CARBOXY-LYASE-RELATED"/>
    <property type="match status" value="1"/>
</dbReference>
<protein>
    <submittedName>
        <fullName evidence="4">UbiD family decarboxylase</fullName>
    </submittedName>
</protein>
<reference evidence="4" key="1">
    <citation type="submission" date="2022-02" db="EMBL/GenBank/DDBJ databases">
        <authorList>
            <person name="Leng L."/>
        </authorList>
    </citation>
    <scope>NUCLEOTIDE SEQUENCE</scope>
    <source>
        <strain evidence="4">JI</strain>
    </source>
</reference>
<dbReference type="Proteomes" id="UP001154312">
    <property type="component" value="Unassembled WGS sequence"/>
</dbReference>
<feature type="domain" description="3-octaprenyl-4-hydroxybenzoate carboxy-lyase-like N-terminal" evidence="2">
    <location>
        <begin position="10"/>
        <end position="83"/>
    </location>
</feature>
<comment type="caution">
    <text evidence="4">The sequence shown here is derived from an EMBL/GenBank/DDBJ whole genome shotgun (WGS) entry which is preliminary data.</text>
</comment>
<keyword evidence="5" id="KW-1185">Reference proteome</keyword>
<dbReference type="GO" id="GO:0016831">
    <property type="term" value="F:carboxy-lyase activity"/>
    <property type="evidence" value="ECO:0007669"/>
    <property type="project" value="InterPro"/>
</dbReference>
<dbReference type="InterPro" id="IPR048304">
    <property type="entry name" value="UbiD_Rift_dom"/>
</dbReference>
<dbReference type="EMBL" id="JAKOAV010000048">
    <property type="protein sequence ID" value="MDF9409879.1"/>
    <property type="molecule type" value="Genomic_DNA"/>
</dbReference>
<dbReference type="InterPro" id="IPR002830">
    <property type="entry name" value="UbiD"/>
</dbReference>
<gene>
    <name evidence="4" type="ORF">L7E55_16250</name>
</gene>
<feature type="domain" description="3-octaprenyl-4-hydroxybenzoate carboxy-lyase-like Rift-related" evidence="1">
    <location>
        <begin position="109"/>
        <end position="312"/>
    </location>
</feature>
<dbReference type="Pfam" id="PF20695">
    <property type="entry name" value="UbiD_N"/>
    <property type="match status" value="1"/>
</dbReference>
<dbReference type="AlphaFoldDB" id="A0A9X4JU47"/>
<name>A0A9X4JU47_9FIRM</name>
<dbReference type="GO" id="GO:0005737">
    <property type="term" value="C:cytoplasm"/>
    <property type="evidence" value="ECO:0007669"/>
    <property type="project" value="TreeGrafter"/>
</dbReference>
<organism evidence="4 5">
    <name type="scientific">Pelotomaculum isophthalicicum JI</name>
    <dbReference type="NCBI Taxonomy" id="947010"/>
    <lineage>
        <taxon>Bacteria</taxon>
        <taxon>Bacillati</taxon>
        <taxon>Bacillota</taxon>
        <taxon>Clostridia</taxon>
        <taxon>Eubacteriales</taxon>
        <taxon>Desulfotomaculaceae</taxon>
        <taxon>Pelotomaculum</taxon>
    </lineage>
</organism>
<accession>A0A9X4JU47</accession>
<evidence type="ECO:0000259" key="3">
    <source>
        <dbReference type="Pfam" id="PF20696"/>
    </source>
</evidence>
<dbReference type="Pfam" id="PF20696">
    <property type="entry name" value="UbiD_C"/>
    <property type="match status" value="1"/>
</dbReference>
<sequence length="499" mass="55832">MAYKDLREFLSELEKKGELVRSSVELESGFEISSLMWELADRQGPAMFFKIKGYDIPVVMNTHGTLARNCMGLGLEPKETFRENFLAIRNRVAELLEDKSQWLKPTVVTTAPCQEVVITGEEVDLYKLPVFKWSPLDGGPYITLTNIITKDPISPGYRQNTGMYRVMIHDKNTTGVMCCATQDIGIHVARARAKGMKTIPVAIALGVDPVINICSTTKMGSFLDDEFEFAGGLRGEPVEMVKGKTVDLLVPATAEIIIEGELDIQPENARIEGTFAEWMGYYEEPMMLPQFHVTAITHRREPIYQSCILGHPNNEGEMIRMPVIQANNYNTLKKTVVGFREFWAPHKSRGYKVIVQVNKHYPGWGKQAGLQAISTGQGFAAANYVVVVDEDIDIFNTEEVDWAIATRMDPAEDVILLPKVGVYPLNPAGSGRTDVDPVSGYTEFTYCGKMVIDATKKIASENRRPTSIPVVPDREAFEQVIAKWNDYGLAKWTKAKDIY</sequence>
<dbReference type="NCBIfam" id="TIGR00148">
    <property type="entry name" value="UbiD family decarboxylase"/>
    <property type="match status" value="1"/>
</dbReference>
<dbReference type="SUPFAM" id="SSF50475">
    <property type="entry name" value="FMN-binding split barrel"/>
    <property type="match status" value="1"/>
</dbReference>
<feature type="domain" description="3-octaprenyl-4-hydroxybenzoate carboxy-lyase-like C-terminal" evidence="3">
    <location>
        <begin position="325"/>
        <end position="454"/>
    </location>
</feature>
<dbReference type="PANTHER" id="PTHR30108:SF17">
    <property type="entry name" value="FERULIC ACID DECARBOXYLASE 1"/>
    <property type="match status" value="1"/>
</dbReference>
<dbReference type="SUPFAM" id="SSF143968">
    <property type="entry name" value="UbiD C-terminal domain-like"/>
    <property type="match status" value="1"/>
</dbReference>
<evidence type="ECO:0000259" key="2">
    <source>
        <dbReference type="Pfam" id="PF20695"/>
    </source>
</evidence>
<evidence type="ECO:0000313" key="5">
    <source>
        <dbReference type="Proteomes" id="UP001154312"/>
    </source>
</evidence>
<evidence type="ECO:0000259" key="1">
    <source>
        <dbReference type="Pfam" id="PF01977"/>
    </source>
</evidence>
<evidence type="ECO:0000313" key="4">
    <source>
        <dbReference type="EMBL" id="MDF9409879.1"/>
    </source>
</evidence>
<dbReference type="InterPro" id="IPR049381">
    <property type="entry name" value="UbiD-like_C"/>
</dbReference>